<gene>
    <name evidence="2" type="ORF">DSTB1V02_LOCUS9517</name>
</gene>
<dbReference type="EMBL" id="CAJPEV010002464">
    <property type="protein sequence ID" value="CAG0896979.1"/>
    <property type="molecule type" value="Genomic_DNA"/>
</dbReference>
<evidence type="ECO:0000313" key="2">
    <source>
        <dbReference type="EMBL" id="CAD7249730.1"/>
    </source>
</evidence>
<dbReference type="GO" id="GO:0042073">
    <property type="term" value="P:intraciliary transport"/>
    <property type="evidence" value="ECO:0007669"/>
    <property type="project" value="InterPro"/>
</dbReference>
<accession>A0A7R9FNZ3</accession>
<dbReference type="Proteomes" id="UP000677054">
    <property type="component" value="Unassembled WGS sequence"/>
</dbReference>
<proteinExistence type="predicted"/>
<feature type="coiled-coil region" evidence="1">
    <location>
        <begin position="31"/>
        <end position="65"/>
    </location>
</feature>
<feature type="non-terminal residue" evidence="2">
    <location>
        <position position="1"/>
    </location>
</feature>
<dbReference type="AlphaFoldDB" id="A0A7R9FNZ3"/>
<keyword evidence="1" id="KW-0175">Coiled coil</keyword>
<dbReference type="GO" id="GO:0015631">
    <property type="term" value="F:tubulin binding"/>
    <property type="evidence" value="ECO:0007669"/>
    <property type="project" value="InterPro"/>
</dbReference>
<evidence type="ECO:0000313" key="3">
    <source>
        <dbReference type="Proteomes" id="UP000677054"/>
    </source>
</evidence>
<reference evidence="2" key="1">
    <citation type="submission" date="2020-11" db="EMBL/GenBank/DDBJ databases">
        <authorList>
            <person name="Tran Van P."/>
        </authorList>
    </citation>
    <scope>NUCLEOTIDE SEQUENCE</scope>
</reference>
<dbReference type="PANTHER" id="PTHR15614:SF2">
    <property type="entry name" value="INTRAFLAGELLAR TRANSPORT PROTEIN 81 HOMOLOG"/>
    <property type="match status" value="1"/>
</dbReference>
<dbReference type="OrthoDB" id="276029at2759"/>
<sequence length="102" mass="11826">FDSLELRPLRNQVGDLTVEYEEKKHAYDSMTAGLESNVARIEQEVNDLEEKLFNYESQYHRLQAETQIFMLHKERVGNEVKKYLTPGDKKSIRSCNSSSSSP</sequence>
<protein>
    <submittedName>
        <fullName evidence="2">Uncharacterized protein</fullName>
    </submittedName>
</protein>
<dbReference type="GO" id="GO:0036064">
    <property type="term" value="C:ciliary basal body"/>
    <property type="evidence" value="ECO:0007669"/>
    <property type="project" value="TreeGrafter"/>
</dbReference>
<dbReference type="GO" id="GO:0030992">
    <property type="term" value="C:intraciliary transport particle B"/>
    <property type="evidence" value="ECO:0007669"/>
    <property type="project" value="InterPro"/>
</dbReference>
<evidence type="ECO:0000256" key="1">
    <source>
        <dbReference type="SAM" id="Coils"/>
    </source>
</evidence>
<dbReference type="PANTHER" id="PTHR15614">
    <property type="entry name" value="INTRAFLAGELLAR TRANSPORT PROTEIN 81 HOMOLOG"/>
    <property type="match status" value="1"/>
</dbReference>
<dbReference type="EMBL" id="LR901981">
    <property type="protein sequence ID" value="CAD7249730.1"/>
    <property type="molecule type" value="Genomic_DNA"/>
</dbReference>
<organism evidence="2">
    <name type="scientific">Darwinula stevensoni</name>
    <dbReference type="NCBI Taxonomy" id="69355"/>
    <lineage>
        <taxon>Eukaryota</taxon>
        <taxon>Metazoa</taxon>
        <taxon>Ecdysozoa</taxon>
        <taxon>Arthropoda</taxon>
        <taxon>Crustacea</taxon>
        <taxon>Oligostraca</taxon>
        <taxon>Ostracoda</taxon>
        <taxon>Podocopa</taxon>
        <taxon>Podocopida</taxon>
        <taxon>Darwinulocopina</taxon>
        <taxon>Darwinuloidea</taxon>
        <taxon>Darwinulidae</taxon>
        <taxon>Darwinula</taxon>
    </lineage>
</organism>
<name>A0A7R9FNZ3_9CRUS</name>
<dbReference type="GO" id="GO:0060271">
    <property type="term" value="P:cilium assembly"/>
    <property type="evidence" value="ECO:0007669"/>
    <property type="project" value="InterPro"/>
</dbReference>
<dbReference type="InterPro" id="IPR029600">
    <property type="entry name" value="IFT81"/>
</dbReference>
<keyword evidence="3" id="KW-1185">Reference proteome</keyword>